<reference evidence="1" key="1">
    <citation type="submission" date="2024-12" db="EMBL/GenBank/DDBJ databases">
        <authorList>
            <person name="Wu N."/>
        </authorList>
    </citation>
    <scope>NUCLEOTIDE SEQUENCE</scope>
    <source>
        <strain evidence="1">P15</strain>
    </source>
</reference>
<dbReference type="EMBL" id="JBJURJ010000026">
    <property type="protein sequence ID" value="MFM9332097.1"/>
    <property type="molecule type" value="Genomic_DNA"/>
</dbReference>
<organism evidence="1 2">
    <name type="scientific">Paenibacillus mesotrionivorans</name>
    <dbReference type="NCBI Taxonomy" id="3160968"/>
    <lineage>
        <taxon>Bacteria</taxon>
        <taxon>Bacillati</taxon>
        <taxon>Bacillota</taxon>
        <taxon>Bacilli</taxon>
        <taxon>Bacillales</taxon>
        <taxon>Paenibacillaceae</taxon>
        <taxon>Paenibacillus</taxon>
    </lineage>
</organism>
<gene>
    <name evidence="1" type="ORF">ACI1P1_27750</name>
</gene>
<keyword evidence="2" id="KW-1185">Reference proteome</keyword>
<comment type="caution">
    <text evidence="1">The sequence shown here is derived from an EMBL/GenBank/DDBJ whole genome shotgun (WGS) entry which is preliminary data.</text>
</comment>
<proteinExistence type="predicted"/>
<evidence type="ECO:0000313" key="1">
    <source>
        <dbReference type="EMBL" id="MFM9332097.1"/>
    </source>
</evidence>
<accession>A0ACC7PCK9</accession>
<protein>
    <submittedName>
        <fullName evidence="1">Uncharacterized protein</fullName>
    </submittedName>
</protein>
<evidence type="ECO:0000313" key="2">
    <source>
        <dbReference type="Proteomes" id="UP001631969"/>
    </source>
</evidence>
<name>A0ACC7PCK9_9BACL</name>
<dbReference type="Proteomes" id="UP001631969">
    <property type="component" value="Unassembled WGS sequence"/>
</dbReference>
<sequence>MSKHTLSEDSTIYHYTLLYRFTRKHPFFWVYSACLLLWAFADAVYSGWEGLLQLAASVAIVTAVHAIIVLPLTRLSRGSVPRIWKWAFAYPLAGYLPAGLVPIKQWDRANHHRLLIGFVLVALLYVWLPLPWLANAAAAHYFLLLPQLVYVGKCLRLHAGGMLKVTERDISFYKN</sequence>